<dbReference type="Proteomes" id="UP000282985">
    <property type="component" value="Unassembled WGS sequence"/>
</dbReference>
<name>A0A434AFW6_9BACT</name>
<proteinExistence type="predicted"/>
<dbReference type="SUPFAM" id="SSF49464">
    <property type="entry name" value="Carboxypeptidase regulatory domain-like"/>
    <property type="match status" value="1"/>
</dbReference>
<reference evidence="1 2" key="1">
    <citation type="submission" date="2018-11" db="EMBL/GenBank/DDBJ databases">
        <title>Parancylomarina longa gen. nov., sp. nov., isolated from sediments of southern Okinawa.</title>
        <authorList>
            <person name="Fu T."/>
        </authorList>
    </citation>
    <scope>NUCLEOTIDE SEQUENCE [LARGE SCALE GENOMIC DNA]</scope>
    <source>
        <strain evidence="1 2">T3-2 S1-C</strain>
    </source>
</reference>
<keyword evidence="2" id="KW-1185">Reference proteome</keyword>
<dbReference type="Gene3D" id="2.60.40.1120">
    <property type="entry name" value="Carboxypeptidase-like, regulatory domain"/>
    <property type="match status" value="1"/>
</dbReference>
<evidence type="ECO:0000313" key="1">
    <source>
        <dbReference type="EMBL" id="RUT73273.1"/>
    </source>
</evidence>
<protein>
    <recommendedName>
        <fullName evidence="3">Carboxypeptidase-like regulatory domain-containing protein</fullName>
    </recommendedName>
</protein>
<dbReference type="InterPro" id="IPR008969">
    <property type="entry name" value="CarboxyPept-like_regulatory"/>
</dbReference>
<dbReference type="OrthoDB" id="1113594at2"/>
<gene>
    <name evidence="1" type="ORF">DLK05_13955</name>
</gene>
<dbReference type="EMBL" id="RJJX01000024">
    <property type="protein sequence ID" value="RUT73273.1"/>
    <property type="molecule type" value="Genomic_DNA"/>
</dbReference>
<organism evidence="1 2">
    <name type="scientific">Ancylomarina longa</name>
    <dbReference type="NCBI Taxonomy" id="2487017"/>
    <lineage>
        <taxon>Bacteria</taxon>
        <taxon>Pseudomonadati</taxon>
        <taxon>Bacteroidota</taxon>
        <taxon>Bacteroidia</taxon>
        <taxon>Marinilabiliales</taxon>
        <taxon>Marinifilaceae</taxon>
        <taxon>Ancylomarina</taxon>
    </lineage>
</organism>
<dbReference type="RefSeq" id="WP_127344584.1">
    <property type="nucleotide sequence ID" value="NZ_RJJX01000024.1"/>
</dbReference>
<dbReference type="Pfam" id="PF13715">
    <property type="entry name" value="CarbopepD_reg_2"/>
    <property type="match status" value="1"/>
</dbReference>
<dbReference type="AlphaFoldDB" id="A0A434AFW6"/>
<evidence type="ECO:0008006" key="3">
    <source>
        <dbReference type="Google" id="ProtNLM"/>
    </source>
</evidence>
<accession>A0A434AFW6</accession>
<evidence type="ECO:0000313" key="2">
    <source>
        <dbReference type="Proteomes" id="UP000282985"/>
    </source>
</evidence>
<sequence length="306" mass="35142">MISKDALKFQSIQQTSEVLQDNQAVFEADDSTKAQINIFTGYVNNLKTKESKLNKPTQWLTKEKNQLLKILQSDSHKIVVALMRLANDTSNGELIVELNNTNNKHSKLTNKDTLFVANKLFDLMQEYSSELASYSISGEFITAYQQNTETVENKLAERKLIKEQNKQNSQEFNQLMKQCLEYLKDKLDWSIESYRESQPDMVTAYFSARKTTKTTTQHIDVRGFIVDKASGLPISYGNVTVIENGMQTGITEKGNFNFKNFPEGEFTLKVENINYETVMLTIRRYSNQYLNIKVEMKAIPVLHPVD</sequence>
<comment type="caution">
    <text evidence="1">The sequence shown here is derived from an EMBL/GenBank/DDBJ whole genome shotgun (WGS) entry which is preliminary data.</text>
</comment>